<gene>
    <name evidence="21" type="ORF">Fot_14729</name>
    <name evidence="22" type="ORF">Fot_14742</name>
</gene>
<dbReference type="InterPro" id="IPR000719">
    <property type="entry name" value="Prot_kinase_dom"/>
</dbReference>
<dbReference type="InterPro" id="IPR008271">
    <property type="entry name" value="Ser/Thr_kinase_AS"/>
</dbReference>
<keyword evidence="8" id="KW-0812">Transmembrane</keyword>
<comment type="caution">
    <text evidence="22">The sequence shown here is derived from an EMBL/GenBank/DDBJ whole genome shotgun (WGS) entry which is preliminary data.</text>
</comment>
<evidence type="ECO:0000256" key="3">
    <source>
        <dbReference type="ARBA" id="ARBA00022475"/>
    </source>
</evidence>
<dbReference type="InterPro" id="IPR051809">
    <property type="entry name" value="Plant_receptor-like_S/T_kinase"/>
</dbReference>
<reference evidence="22" key="2">
    <citation type="submission" date="2024-07" db="EMBL/GenBank/DDBJ databases">
        <title>Two chromosome-level genome assemblies of Korean endemic species Abeliophyllum distichum and Forsythia ovata (Oleaceae).</title>
        <authorList>
            <person name="Mun J.H."/>
        </authorList>
    </citation>
    <scope>NUCLEOTIDE SEQUENCE</scope>
    <source>
        <strain evidence="22">KNKB202402200001</strain>
        <tissue evidence="22">Leaf</tissue>
    </source>
</reference>
<dbReference type="Proteomes" id="UP001604277">
    <property type="component" value="Unassembled WGS sequence"/>
</dbReference>
<evidence type="ECO:0000256" key="18">
    <source>
        <dbReference type="ARBA" id="ARBA00047899"/>
    </source>
</evidence>
<evidence type="ECO:0000256" key="17">
    <source>
        <dbReference type="ARBA" id="ARBA00023180"/>
    </source>
</evidence>
<keyword evidence="16" id="KW-0675">Receptor</keyword>
<evidence type="ECO:0000256" key="2">
    <source>
        <dbReference type="ARBA" id="ARBA00012513"/>
    </source>
</evidence>
<evidence type="ECO:0000256" key="11">
    <source>
        <dbReference type="ARBA" id="ARBA00022741"/>
    </source>
</evidence>
<dbReference type="GO" id="GO:0004674">
    <property type="term" value="F:protein serine/threonine kinase activity"/>
    <property type="evidence" value="ECO:0007669"/>
    <property type="project" value="UniProtKB-KW"/>
</dbReference>
<comment type="catalytic activity">
    <reaction evidence="18">
        <text>L-threonyl-[protein] + ATP = O-phospho-L-threonyl-[protein] + ADP + H(+)</text>
        <dbReference type="Rhea" id="RHEA:46608"/>
        <dbReference type="Rhea" id="RHEA-COMP:11060"/>
        <dbReference type="Rhea" id="RHEA-COMP:11605"/>
        <dbReference type="ChEBI" id="CHEBI:15378"/>
        <dbReference type="ChEBI" id="CHEBI:30013"/>
        <dbReference type="ChEBI" id="CHEBI:30616"/>
        <dbReference type="ChEBI" id="CHEBI:61977"/>
        <dbReference type="ChEBI" id="CHEBI:456216"/>
        <dbReference type="EC" id="2.7.11.1"/>
    </reaction>
</comment>
<dbReference type="Pfam" id="PF00069">
    <property type="entry name" value="Pkinase"/>
    <property type="match status" value="1"/>
</dbReference>
<evidence type="ECO:0000313" key="22">
    <source>
        <dbReference type="EMBL" id="KAL2545509.1"/>
    </source>
</evidence>
<keyword evidence="23" id="KW-1185">Reference proteome</keyword>
<evidence type="ECO:0000256" key="5">
    <source>
        <dbReference type="ARBA" id="ARBA00022553"/>
    </source>
</evidence>
<organism evidence="22 23">
    <name type="scientific">Forsythia ovata</name>
    <dbReference type="NCBI Taxonomy" id="205694"/>
    <lineage>
        <taxon>Eukaryota</taxon>
        <taxon>Viridiplantae</taxon>
        <taxon>Streptophyta</taxon>
        <taxon>Embryophyta</taxon>
        <taxon>Tracheophyta</taxon>
        <taxon>Spermatophyta</taxon>
        <taxon>Magnoliopsida</taxon>
        <taxon>eudicotyledons</taxon>
        <taxon>Gunneridae</taxon>
        <taxon>Pentapetalae</taxon>
        <taxon>asterids</taxon>
        <taxon>lamiids</taxon>
        <taxon>Lamiales</taxon>
        <taxon>Oleaceae</taxon>
        <taxon>Forsythieae</taxon>
        <taxon>Forsythia</taxon>
    </lineage>
</organism>
<dbReference type="PROSITE" id="PS50011">
    <property type="entry name" value="PROTEIN_KINASE_DOM"/>
    <property type="match status" value="1"/>
</dbReference>
<keyword evidence="4" id="KW-0723">Serine/threonine-protein kinase</keyword>
<dbReference type="PANTHER" id="PTHR27008">
    <property type="entry name" value="OS04G0122200 PROTEIN"/>
    <property type="match status" value="1"/>
</dbReference>
<reference evidence="23" key="1">
    <citation type="submission" date="2024-07" db="EMBL/GenBank/DDBJ databases">
        <title>Two chromosome-level genome assemblies of Korean endemic species Abeliophyllum distichum and Forsythia ovata (Oleaceae).</title>
        <authorList>
            <person name="Jang H."/>
        </authorList>
    </citation>
    <scope>NUCLEOTIDE SEQUENCE [LARGE SCALE GENOMIC DNA]</scope>
</reference>
<evidence type="ECO:0000256" key="6">
    <source>
        <dbReference type="ARBA" id="ARBA00022614"/>
    </source>
</evidence>
<keyword evidence="10" id="KW-0677">Repeat</keyword>
<evidence type="ECO:0000256" key="4">
    <source>
        <dbReference type="ARBA" id="ARBA00022527"/>
    </source>
</evidence>
<keyword evidence="12" id="KW-0418">Kinase</keyword>
<sequence length="257" mass="28585">MDENPYPRISYAEIFQTTNGFSFENMIGEGRYGCVYKGALSHREQNVSIKVLKLQERGATKSFLAECEALRNLRHRNLVKIITTCSSVYLRGNDFKALIYELNLAIDVASPLDYLHPHSKTPIIHCDLKPSNILLDDDLCAHLSEFCIARFLSPPKSTSTSNGSSIGFGGTIGYVAPEYGIGGGVSTKGDMYSFGILLLELFTGKRPTHSMFTVNSSLHNYVKKALPNLVMKIVDPHMLMTEENGEKMIEQKALIKL</sequence>
<evidence type="ECO:0000313" key="23">
    <source>
        <dbReference type="Proteomes" id="UP001604277"/>
    </source>
</evidence>
<dbReference type="Gene3D" id="3.30.200.20">
    <property type="entry name" value="Phosphorylase Kinase, domain 1"/>
    <property type="match status" value="1"/>
</dbReference>
<proteinExistence type="predicted"/>
<evidence type="ECO:0000256" key="12">
    <source>
        <dbReference type="ARBA" id="ARBA00022777"/>
    </source>
</evidence>
<keyword evidence="5" id="KW-0597">Phosphoprotein</keyword>
<keyword evidence="3" id="KW-1003">Cell membrane</keyword>
<dbReference type="PANTHER" id="PTHR27008:SF499">
    <property type="entry name" value="OS06G0581500 PROTEIN"/>
    <property type="match status" value="1"/>
</dbReference>
<evidence type="ECO:0000313" key="21">
    <source>
        <dbReference type="EMBL" id="KAL2545496.1"/>
    </source>
</evidence>
<dbReference type="EC" id="2.7.11.1" evidence="2"/>
<keyword evidence="14" id="KW-1133">Transmembrane helix</keyword>
<evidence type="ECO:0000256" key="13">
    <source>
        <dbReference type="ARBA" id="ARBA00022840"/>
    </source>
</evidence>
<evidence type="ECO:0000256" key="10">
    <source>
        <dbReference type="ARBA" id="ARBA00022737"/>
    </source>
</evidence>
<evidence type="ECO:0000256" key="7">
    <source>
        <dbReference type="ARBA" id="ARBA00022679"/>
    </source>
</evidence>
<evidence type="ECO:0000256" key="14">
    <source>
        <dbReference type="ARBA" id="ARBA00022989"/>
    </source>
</evidence>
<evidence type="ECO:0000259" key="20">
    <source>
        <dbReference type="PROSITE" id="PS50011"/>
    </source>
</evidence>
<keyword evidence="13" id="KW-0067">ATP-binding</keyword>
<keyword evidence="6" id="KW-0433">Leucine-rich repeat</keyword>
<dbReference type="PROSITE" id="PS00108">
    <property type="entry name" value="PROTEIN_KINASE_ST"/>
    <property type="match status" value="1"/>
</dbReference>
<dbReference type="SUPFAM" id="SSF56112">
    <property type="entry name" value="Protein kinase-like (PK-like)"/>
    <property type="match status" value="1"/>
</dbReference>
<evidence type="ECO:0000256" key="9">
    <source>
        <dbReference type="ARBA" id="ARBA00022729"/>
    </source>
</evidence>
<keyword evidence="11" id="KW-0547">Nucleotide-binding</keyword>
<keyword evidence="7" id="KW-0808">Transferase</keyword>
<dbReference type="SMART" id="SM00220">
    <property type="entry name" value="S_TKc"/>
    <property type="match status" value="1"/>
</dbReference>
<dbReference type="EMBL" id="JBFOLJ010000004">
    <property type="protein sequence ID" value="KAL2545496.1"/>
    <property type="molecule type" value="Genomic_DNA"/>
</dbReference>
<dbReference type="Gene3D" id="1.10.510.10">
    <property type="entry name" value="Transferase(Phosphotransferase) domain 1"/>
    <property type="match status" value="1"/>
</dbReference>
<dbReference type="AlphaFoldDB" id="A0ABD1W785"/>
<dbReference type="GO" id="GO:0005524">
    <property type="term" value="F:ATP binding"/>
    <property type="evidence" value="ECO:0007669"/>
    <property type="project" value="UniProtKB-KW"/>
</dbReference>
<evidence type="ECO:0000256" key="1">
    <source>
        <dbReference type="ARBA" id="ARBA00004162"/>
    </source>
</evidence>
<comment type="subcellular location">
    <subcellularLocation>
        <location evidence="1">Cell membrane</location>
        <topology evidence="1">Single-pass membrane protein</topology>
    </subcellularLocation>
</comment>
<evidence type="ECO:0000256" key="19">
    <source>
        <dbReference type="ARBA" id="ARBA00048679"/>
    </source>
</evidence>
<dbReference type="EMBL" id="JBFOLJ010000004">
    <property type="protein sequence ID" value="KAL2545509.1"/>
    <property type="molecule type" value="Genomic_DNA"/>
</dbReference>
<dbReference type="FunFam" id="3.30.200.20:FF:000432">
    <property type="entry name" value="LRR receptor-like serine/threonine-protein kinase EFR"/>
    <property type="match status" value="1"/>
</dbReference>
<keyword evidence="15" id="KW-0472">Membrane</keyword>
<accession>A0ABD1W785</accession>
<dbReference type="InterPro" id="IPR011009">
    <property type="entry name" value="Kinase-like_dom_sf"/>
</dbReference>
<comment type="catalytic activity">
    <reaction evidence="19">
        <text>L-seryl-[protein] + ATP = O-phospho-L-seryl-[protein] + ADP + H(+)</text>
        <dbReference type="Rhea" id="RHEA:17989"/>
        <dbReference type="Rhea" id="RHEA-COMP:9863"/>
        <dbReference type="Rhea" id="RHEA-COMP:11604"/>
        <dbReference type="ChEBI" id="CHEBI:15378"/>
        <dbReference type="ChEBI" id="CHEBI:29999"/>
        <dbReference type="ChEBI" id="CHEBI:30616"/>
        <dbReference type="ChEBI" id="CHEBI:83421"/>
        <dbReference type="ChEBI" id="CHEBI:456216"/>
        <dbReference type="EC" id="2.7.11.1"/>
    </reaction>
</comment>
<evidence type="ECO:0000256" key="8">
    <source>
        <dbReference type="ARBA" id="ARBA00022692"/>
    </source>
</evidence>
<dbReference type="GO" id="GO:0005886">
    <property type="term" value="C:plasma membrane"/>
    <property type="evidence" value="ECO:0007669"/>
    <property type="project" value="UniProtKB-SubCell"/>
</dbReference>
<protein>
    <recommendedName>
        <fullName evidence="2">non-specific serine/threonine protein kinase</fullName>
        <ecNumber evidence="2">2.7.11.1</ecNumber>
    </recommendedName>
</protein>
<keyword evidence="9" id="KW-0732">Signal</keyword>
<name>A0ABD1W785_9LAMI</name>
<feature type="domain" description="Protein kinase" evidence="20">
    <location>
        <begin position="21"/>
        <end position="257"/>
    </location>
</feature>
<keyword evidence="17" id="KW-0325">Glycoprotein</keyword>
<dbReference type="FunFam" id="1.10.510.10:FF:000358">
    <property type="entry name" value="Putative leucine-rich repeat receptor-like serine/threonine-protein kinase"/>
    <property type="match status" value="1"/>
</dbReference>
<evidence type="ECO:0000256" key="15">
    <source>
        <dbReference type="ARBA" id="ARBA00023136"/>
    </source>
</evidence>
<evidence type="ECO:0000256" key="16">
    <source>
        <dbReference type="ARBA" id="ARBA00023170"/>
    </source>
</evidence>